<name>A0AAE0CE70_9CHLO</name>
<evidence type="ECO:0000256" key="1">
    <source>
        <dbReference type="SAM" id="MobiDB-lite"/>
    </source>
</evidence>
<dbReference type="Proteomes" id="UP001190700">
    <property type="component" value="Unassembled WGS sequence"/>
</dbReference>
<proteinExistence type="predicted"/>
<feature type="region of interest" description="Disordered" evidence="1">
    <location>
        <begin position="1"/>
        <end position="41"/>
    </location>
</feature>
<sequence length="242" mass="26999">MSPARPPHEVSHKKKKTPRSSRPHRPARGKKAEPGAPTGGCVPYAISKITGKSNAMARALCKETAEYLYEKALETMKKQPTAFKRERGEDEHGHALPMEPDFFGNEEKGGYSYHVTDAVFKRLGFRIHTLPRDDLKRTLADDDKTVLIFGYLNQAWKGCSKLPHGAGHADSDFRQKNDPHAVAVVKSNLHCINLEDPDSSDNFSLPIAEHLQSNDFGKAVDDAYLKNIYRCYTVTRKDGAPV</sequence>
<feature type="compositionally biased region" description="Basic residues" evidence="1">
    <location>
        <begin position="11"/>
        <end position="29"/>
    </location>
</feature>
<keyword evidence="3" id="KW-1185">Reference proteome</keyword>
<dbReference type="AlphaFoldDB" id="A0AAE0CE70"/>
<accession>A0AAE0CE70</accession>
<gene>
    <name evidence="2" type="ORF">CYMTET_37390</name>
</gene>
<reference evidence="2 3" key="1">
    <citation type="journal article" date="2015" name="Genome Biol. Evol.">
        <title>Comparative Genomics of a Bacterivorous Green Alga Reveals Evolutionary Causalities and Consequences of Phago-Mixotrophic Mode of Nutrition.</title>
        <authorList>
            <person name="Burns J.A."/>
            <person name="Paasch A."/>
            <person name="Narechania A."/>
            <person name="Kim E."/>
        </authorList>
    </citation>
    <scope>NUCLEOTIDE SEQUENCE [LARGE SCALE GENOMIC DNA]</scope>
    <source>
        <strain evidence="2 3">PLY_AMNH</strain>
    </source>
</reference>
<evidence type="ECO:0000313" key="2">
    <source>
        <dbReference type="EMBL" id="KAK3253391.1"/>
    </source>
</evidence>
<protein>
    <submittedName>
        <fullName evidence="2">Uncharacterized protein</fullName>
    </submittedName>
</protein>
<organism evidence="2 3">
    <name type="scientific">Cymbomonas tetramitiformis</name>
    <dbReference type="NCBI Taxonomy" id="36881"/>
    <lineage>
        <taxon>Eukaryota</taxon>
        <taxon>Viridiplantae</taxon>
        <taxon>Chlorophyta</taxon>
        <taxon>Pyramimonadophyceae</taxon>
        <taxon>Pyramimonadales</taxon>
        <taxon>Pyramimonadaceae</taxon>
        <taxon>Cymbomonas</taxon>
    </lineage>
</organism>
<feature type="compositionally biased region" description="Basic and acidic residues" evidence="1">
    <location>
        <begin position="1"/>
        <end position="10"/>
    </location>
</feature>
<comment type="caution">
    <text evidence="2">The sequence shown here is derived from an EMBL/GenBank/DDBJ whole genome shotgun (WGS) entry which is preliminary data.</text>
</comment>
<evidence type="ECO:0000313" key="3">
    <source>
        <dbReference type="Proteomes" id="UP001190700"/>
    </source>
</evidence>
<dbReference type="EMBL" id="LGRX02024847">
    <property type="protein sequence ID" value="KAK3253391.1"/>
    <property type="molecule type" value="Genomic_DNA"/>
</dbReference>